<protein>
    <submittedName>
        <fullName evidence="12">Energy transducer TonB</fullName>
    </submittedName>
</protein>
<evidence type="ECO:0000256" key="2">
    <source>
        <dbReference type="ARBA" id="ARBA00006555"/>
    </source>
</evidence>
<evidence type="ECO:0000256" key="3">
    <source>
        <dbReference type="ARBA" id="ARBA00022448"/>
    </source>
</evidence>
<dbReference type="PANTHER" id="PTHR33446">
    <property type="entry name" value="PROTEIN TONB-RELATED"/>
    <property type="match status" value="1"/>
</dbReference>
<comment type="subcellular location">
    <subcellularLocation>
        <location evidence="1">Cell inner membrane</location>
        <topology evidence="1">Single-pass membrane protein</topology>
        <orientation evidence="1">Periplasmic side</orientation>
    </subcellularLocation>
</comment>
<evidence type="ECO:0000256" key="10">
    <source>
        <dbReference type="SAM" id="SignalP"/>
    </source>
</evidence>
<sequence>MKRLLLLSFSLLTLHAGRAQEIVVAKEGFATNPVVAVKQDDTPIVAVKGGKARAAVAKAKLMTRPASTFHDAFFTVKPYKIQAAAEEGQLLITGTVVPDRAIPRSFVAVEVKETDGTTKYVRVAALPDNLSPTKPGAFAIQVAGKNAKKSKLRPDVHFFAGAFEVINSTMTPDAIKKAKETRDAFTLKRTPARDLVPVYAEAPIYPASLRASGEAGSAKVLCHVDREGVVTDAKVQEASAPEFGQAAAEALRGWLFAPAIKDGQFVELDVLIPIEFAPVKK</sequence>
<evidence type="ECO:0000256" key="4">
    <source>
        <dbReference type="ARBA" id="ARBA00022475"/>
    </source>
</evidence>
<keyword evidence="8" id="KW-1133">Transmembrane helix</keyword>
<keyword evidence="5" id="KW-0997">Cell inner membrane</keyword>
<reference evidence="12" key="1">
    <citation type="submission" date="2021-08" db="EMBL/GenBank/DDBJ databases">
        <title>Genome of a novel bacterium of the phylum Verrucomicrobia, Oleiharenicola sp. KSB-15.</title>
        <authorList>
            <person name="Chung J.-H."/>
            <person name="Ahn J.-H."/>
            <person name="Yoon Y."/>
            <person name="Kim D.-Y."/>
            <person name="An S.-H."/>
            <person name="Park I."/>
            <person name="Yeon J."/>
        </authorList>
    </citation>
    <scope>NUCLEOTIDE SEQUENCE</scope>
    <source>
        <strain evidence="12">KSB-15</strain>
    </source>
</reference>
<evidence type="ECO:0000256" key="7">
    <source>
        <dbReference type="ARBA" id="ARBA00022927"/>
    </source>
</evidence>
<keyword evidence="3" id="KW-0813">Transport</keyword>
<dbReference type="Proteomes" id="UP000825051">
    <property type="component" value="Chromosome"/>
</dbReference>
<dbReference type="SUPFAM" id="SSF74653">
    <property type="entry name" value="TolA/TonB C-terminal domain"/>
    <property type="match status" value="1"/>
</dbReference>
<feature type="chain" id="PRO_5034541190" evidence="10">
    <location>
        <begin position="20"/>
        <end position="281"/>
    </location>
</feature>
<evidence type="ECO:0000259" key="11">
    <source>
        <dbReference type="PROSITE" id="PS52015"/>
    </source>
</evidence>
<keyword evidence="13" id="KW-1185">Reference proteome</keyword>
<keyword evidence="4" id="KW-1003">Cell membrane</keyword>
<dbReference type="KEGG" id="ole:K0B96_14775"/>
<evidence type="ECO:0000256" key="1">
    <source>
        <dbReference type="ARBA" id="ARBA00004383"/>
    </source>
</evidence>
<dbReference type="InterPro" id="IPR006260">
    <property type="entry name" value="TonB/TolA_C"/>
</dbReference>
<proteinExistence type="inferred from homology"/>
<dbReference type="Gene3D" id="3.30.1150.10">
    <property type="match status" value="1"/>
</dbReference>
<evidence type="ECO:0000256" key="6">
    <source>
        <dbReference type="ARBA" id="ARBA00022692"/>
    </source>
</evidence>
<dbReference type="InterPro" id="IPR037682">
    <property type="entry name" value="TonB_C"/>
</dbReference>
<dbReference type="RefSeq" id="WP_220161651.1">
    <property type="nucleotide sequence ID" value="NZ_CP080507.1"/>
</dbReference>
<evidence type="ECO:0000313" key="13">
    <source>
        <dbReference type="Proteomes" id="UP000825051"/>
    </source>
</evidence>
<dbReference type="NCBIfam" id="TIGR01352">
    <property type="entry name" value="tonB_Cterm"/>
    <property type="match status" value="1"/>
</dbReference>
<accession>A0A8F9XFX7</accession>
<evidence type="ECO:0000256" key="5">
    <source>
        <dbReference type="ARBA" id="ARBA00022519"/>
    </source>
</evidence>
<comment type="similarity">
    <text evidence="2">Belongs to the TonB family.</text>
</comment>
<dbReference type="PROSITE" id="PS52015">
    <property type="entry name" value="TONB_CTD"/>
    <property type="match status" value="1"/>
</dbReference>
<name>A0A8F9XFX7_9BACT</name>
<keyword evidence="10" id="KW-0732">Signal</keyword>
<dbReference type="GO" id="GO:0005886">
    <property type="term" value="C:plasma membrane"/>
    <property type="evidence" value="ECO:0007669"/>
    <property type="project" value="UniProtKB-SubCell"/>
</dbReference>
<dbReference type="AlphaFoldDB" id="A0A8F9XFX7"/>
<dbReference type="GO" id="GO:0055085">
    <property type="term" value="P:transmembrane transport"/>
    <property type="evidence" value="ECO:0007669"/>
    <property type="project" value="InterPro"/>
</dbReference>
<feature type="domain" description="TonB C-terminal" evidence="11">
    <location>
        <begin position="190"/>
        <end position="281"/>
    </location>
</feature>
<keyword evidence="6" id="KW-0812">Transmembrane</keyword>
<dbReference type="EMBL" id="CP080507">
    <property type="protein sequence ID" value="QYM78547.1"/>
    <property type="molecule type" value="Genomic_DNA"/>
</dbReference>
<dbReference type="Pfam" id="PF03544">
    <property type="entry name" value="TonB_C"/>
    <property type="match status" value="1"/>
</dbReference>
<evidence type="ECO:0000256" key="9">
    <source>
        <dbReference type="ARBA" id="ARBA00023136"/>
    </source>
</evidence>
<keyword evidence="9" id="KW-0472">Membrane</keyword>
<keyword evidence="7" id="KW-0653">Protein transport</keyword>
<feature type="signal peptide" evidence="10">
    <location>
        <begin position="1"/>
        <end position="19"/>
    </location>
</feature>
<evidence type="ECO:0000256" key="8">
    <source>
        <dbReference type="ARBA" id="ARBA00022989"/>
    </source>
</evidence>
<evidence type="ECO:0000313" key="12">
    <source>
        <dbReference type="EMBL" id="QYM78547.1"/>
    </source>
</evidence>
<gene>
    <name evidence="12" type="ORF">K0B96_14775</name>
</gene>
<organism evidence="12 13">
    <name type="scientific">Horticoccus luteus</name>
    <dbReference type="NCBI Taxonomy" id="2862869"/>
    <lineage>
        <taxon>Bacteria</taxon>
        <taxon>Pseudomonadati</taxon>
        <taxon>Verrucomicrobiota</taxon>
        <taxon>Opitutia</taxon>
        <taxon>Opitutales</taxon>
        <taxon>Opitutaceae</taxon>
        <taxon>Horticoccus</taxon>
    </lineage>
</organism>
<dbReference type="InterPro" id="IPR051045">
    <property type="entry name" value="TonB-dependent_transducer"/>
</dbReference>
<dbReference type="GO" id="GO:0015031">
    <property type="term" value="P:protein transport"/>
    <property type="evidence" value="ECO:0007669"/>
    <property type="project" value="UniProtKB-KW"/>
</dbReference>